<dbReference type="AlphaFoldDB" id="A0A1J0VYN0"/>
<evidence type="ECO:0000259" key="3">
    <source>
        <dbReference type="Pfam" id="PF26527"/>
    </source>
</evidence>
<evidence type="ECO:0000256" key="1">
    <source>
        <dbReference type="SAM" id="MobiDB-lite"/>
    </source>
</evidence>
<feature type="region of interest" description="Disordered" evidence="1">
    <location>
        <begin position="1"/>
        <end position="77"/>
    </location>
</feature>
<keyword evidence="5" id="KW-1185">Reference proteome</keyword>
<dbReference type="RefSeq" id="WP_071930334.1">
    <property type="nucleotide sequence ID" value="NZ_CP018082.1"/>
</dbReference>
<keyword evidence="2" id="KW-0472">Membrane</keyword>
<proteinExistence type="predicted"/>
<feature type="compositionally biased region" description="Basic and acidic residues" evidence="1">
    <location>
        <begin position="1"/>
        <end position="10"/>
    </location>
</feature>
<dbReference type="OrthoDB" id="4382015at2"/>
<keyword evidence="2" id="KW-1133">Transmembrane helix</keyword>
<name>A0A1J0VYN0_9NOCA</name>
<sequence length="265" mass="28271">MTDNPLDLRRPGPPGKGSDLRTDPDHTVDDDPVDDDYDQSSDWSDWMLPTDVDPDEPKAPPGFRQVGRNYAPARPDQRGTGRVIATLGAVFAVVIIVLLVVLESLPDTDEQSGPAPSTRLPAPLTGMVHAVPTTSTAPHVIADCPHKRSTALSSGADPGDTTSAVSVIFAFQYAYYVQRSATKAREYVTADAKVPPAQHIQEGIDSVPVGTRYCATVVPTSPGRWQVQIREQWPSKTPELLAALIITTATEPDGTATITAISAAP</sequence>
<dbReference type="Pfam" id="PF26527">
    <property type="entry name" value="DUF8176"/>
    <property type="match status" value="1"/>
</dbReference>
<reference evidence="4" key="1">
    <citation type="submission" date="2016-11" db="EMBL/GenBank/DDBJ databases">
        <authorList>
            <person name="Jaros S."/>
            <person name="Januszkiewicz K."/>
            <person name="Wedrychowicz H."/>
        </authorList>
    </citation>
    <scope>NUCLEOTIDE SEQUENCE [LARGE SCALE GENOMIC DNA]</scope>
    <source>
        <strain evidence="4">Y48</strain>
    </source>
</reference>
<feature type="compositionally biased region" description="Acidic residues" evidence="1">
    <location>
        <begin position="30"/>
        <end position="39"/>
    </location>
</feature>
<feature type="compositionally biased region" description="Basic and acidic residues" evidence="1">
    <location>
        <begin position="18"/>
        <end position="29"/>
    </location>
</feature>
<evidence type="ECO:0000256" key="2">
    <source>
        <dbReference type="SAM" id="Phobius"/>
    </source>
</evidence>
<feature type="transmembrane region" description="Helical" evidence="2">
    <location>
        <begin position="83"/>
        <end position="102"/>
    </location>
</feature>
<feature type="domain" description="DUF8176" evidence="3">
    <location>
        <begin position="142"/>
        <end position="261"/>
    </location>
</feature>
<gene>
    <name evidence="4" type="ORF">BOX37_28170</name>
</gene>
<dbReference type="KEGG" id="nsl:BOX37_28170"/>
<protein>
    <recommendedName>
        <fullName evidence="3">DUF8176 domain-containing protein</fullName>
    </recommendedName>
</protein>
<dbReference type="Proteomes" id="UP000183810">
    <property type="component" value="Chromosome"/>
</dbReference>
<accession>A0A1J0VYN0</accession>
<evidence type="ECO:0000313" key="5">
    <source>
        <dbReference type="Proteomes" id="UP000183810"/>
    </source>
</evidence>
<organism evidence="4 5">
    <name type="scientific">Nocardia mangyaensis</name>
    <dbReference type="NCBI Taxonomy" id="2213200"/>
    <lineage>
        <taxon>Bacteria</taxon>
        <taxon>Bacillati</taxon>
        <taxon>Actinomycetota</taxon>
        <taxon>Actinomycetes</taxon>
        <taxon>Mycobacteriales</taxon>
        <taxon>Nocardiaceae</taxon>
        <taxon>Nocardia</taxon>
    </lineage>
</organism>
<dbReference type="InterPro" id="IPR058489">
    <property type="entry name" value="DUF8176"/>
</dbReference>
<keyword evidence="2" id="KW-0812">Transmembrane</keyword>
<dbReference type="EMBL" id="CP018082">
    <property type="protein sequence ID" value="APE37164.1"/>
    <property type="molecule type" value="Genomic_DNA"/>
</dbReference>
<evidence type="ECO:0000313" key="4">
    <source>
        <dbReference type="EMBL" id="APE37164.1"/>
    </source>
</evidence>